<evidence type="ECO:0000313" key="2">
    <source>
        <dbReference type="EMBL" id="CAA9466808.1"/>
    </source>
</evidence>
<feature type="compositionally biased region" description="Low complexity" evidence="1">
    <location>
        <begin position="44"/>
        <end position="62"/>
    </location>
</feature>
<feature type="compositionally biased region" description="Low complexity" evidence="1">
    <location>
        <begin position="100"/>
        <end position="109"/>
    </location>
</feature>
<feature type="compositionally biased region" description="Basic residues" evidence="1">
    <location>
        <begin position="82"/>
        <end position="93"/>
    </location>
</feature>
<feature type="region of interest" description="Disordered" evidence="1">
    <location>
        <begin position="1"/>
        <end position="133"/>
    </location>
</feature>
<dbReference type="EC" id="2.1.1.177" evidence="2"/>
<dbReference type="GO" id="GO:0032259">
    <property type="term" value="P:methylation"/>
    <property type="evidence" value="ECO:0007669"/>
    <property type="project" value="UniProtKB-KW"/>
</dbReference>
<keyword evidence="2" id="KW-0808">Transferase</keyword>
<feature type="compositionally biased region" description="Basic and acidic residues" evidence="1">
    <location>
        <begin position="1"/>
        <end position="25"/>
    </location>
</feature>
<dbReference type="AlphaFoldDB" id="A0A6J4R842"/>
<dbReference type="EMBL" id="CADCVJ010000057">
    <property type="protein sequence ID" value="CAA9466808.1"/>
    <property type="molecule type" value="Genomic_DNA"/>
</dbReference>
<evidence type="ECO:0000256" key="1">
    <source>
        <dbReference type="SAM" id="MobiDB-lite"/>
    </source>
</evidence>
<feature type="non-terminal residue" evidence="2">
    <location>
        <position position="1"/>
    </location>
</feature>
<feature type="non-terminal residue" evidence="2">
    <location>
        <position position="133"/>
    </location>
</feature>
<proteinExistence type="predicted"/>
<protein>
    <submittedName>
        <fullName evidence="2">23S rRNA (Pseudouridine(1915)-N(3))-methyltransferase</fullName>
        <ecNumber evidence="2">2.1.1.177</ecNumber>
    </submittedName>
</protein>
<sequence length="133" mass="14143">DRPRGRADADAVRRRLRALPEDARPPRAGGGHRAARGRGRRAADPGAGPRHPARPGRAPARLRGVRGMDRAAPPRRAGPVLRGRRPVRHRAVALRHPPVAGTDDPAASDGPGGPPRADLPGPQDHRRRAVSPL</sequence>
<keyword evidence="2" id="KW-0489">Methyltransferase</keyword>
<organism evidence="2">
    <name type="scientific">uncultured Solirubrobacteraceae bacterium</name>
    <dbReference type="NCBI Taxonomy" id="1162706"/>
    <lineage>
        <taxon>Bacteria</taxon>
        <taxon>Bacillati</taxon>
        <taxon>Actinomycetota</taxon>
        <taxon>Thermoleophilia</taxon>
        <taxon>Solirubrobacterales</taxon>
        <taxon>Solirubrobacteraceae</taxon>
        <taxon>environmental samples</taxon>
    </lineage>
</organism>
<gene>
    <name evidence="2" type="ORF">AVDCRST_MAG38-855</name>
</gene>
<dbReference type="GO" id="GO:0008168">
    <property type="term" value="F:methyltransferase activity"/>
    <property type="evidence" value="ECO:0007669"/>
    <property type="project" value="UniProtKB-KW"/>
</dbReference>
<accession>A0A6J4R842</accession>
<reference evidence="2" key="1">
    <citation type="submission" date="2020-02" db="EMBL/GenBank/DDBJ databases">
        <authorList>
            <person name="Meier V. D."/>
        </authorList>
    </citation>
    <scope>NUCLEOTIDE SEQUENCE</scope>
    <source>
        <strain evidence="2">AVDCRST_MAG38</strain>
    </source>
</reference>
<name>A0A6J4R842_9ACTN</name>